<reference evidence="2 3" key="1">
    <citation type="journal article" date="2012" name="Proc. Natl. Acad. Sci. U.S.A.">
        <title>Comparative genomics of Ceriporiopsis subvermispora and Phanerochaete chrysosporium provide insight into selective ligninolysis.</title>
        <authorList>
            <person name="Fernandez-Fueyo E."/>
            <person name="Ruiz-Duenas F.J."/>
            <person name="Ferreira P."/>
            <person name="Floudas D."/>
            <person name="Hibbett D.S."/>
            <person name="Canessa P."/>
            <person name="Larrondo L.F."/>
            <person name="James T.Y."/>
            <person name="Seelenfreund D."/>
            <person name="Lobos S."/>
            <person name="Polanco R."/>
            <person name="Tello M."/>
            <person name="Honda Y."/>
            <person name="Watanabe T."/>
            <person name="Watanabe T."/>
            <person name="Ryu J.S."/>
            <person name="Kubicek C.P."/>
            <person name="Schmoll M."/>
            <person name="Gaskell J."/>
            <person name="Hammel K.E."/>
            <person name="St John F.J."/>
            <person name="Vanden Wymelenberg A."/>
            <person name="Sabat G."/>
            <person name="Splinter BonDurant S."/>
            <person name="Syed K."/>
            <person name="Yadav J.S."/>
            <person name="Doddapaneni H."/>
            <person name="Subramanian V."/>
            <person name="Lavin J.L."/>
            <person name="Oguiza J.A."/>
            <person name="Perez G."/>
            <person name="Pisabarro A.G."/>
            <person name="Ramirez L."/>
            <person name="Santoyo F."/>
            <person name="Master E."/>
            <person name="Coutinho P.M."/>
            <person name="Henrissat B."/>
            <person name="Lombard V."/>
            <person name="Magnuson J.K."/>
            <person name="Kuees U."/>
            <person name="Hori C."/>
            <person name="Igarashi K."/>
            <person name="Samejima M."/>
            <person name="Held B.W."/>
            <person name="Barry K.W."/>
            <person name="LaButti K.M."/>
            <person name="Lapidus A."/>
            <person name="Lindquist E.A."/>
            <person name="Lucas S.M."/>
            <person name="Riley R."/>
            <person name="Salamov A.A."/>
            <person name="Hoffmeister D."/>
            <person name="Schwenk D."/>
            <person name="Hadar Y."/>
            <person name="Yarden O."/>
            <person name="de Vries R.P."/>
            <person name="Wiebenga A."/>
            <person name="Stenlid J."/>
            <person name="Eastwood D."/>
            <person name="Grigoriev I.V."/>
            <person name="Berka R.M."/>
            <person name="Blanchette R.A."/>
            <person name="Kersten P."/>
            <person name="Martinez A.T."/>
            <person name="Vicuna R."/>
            <person name="Cullen D."/>
        </authorList>
    </citation>
    <scope>NUCLEOTIDE SEQUENCE [LARGE SCALE GENOMIC DNA]</scope>
    <source>
        <strain evidence="2 3">B</strain>
    </source>
</reference>
<feature type="compositionally biased region" description="Basic and acidic residues" evidence="1">
    <location>
        <begin position="98"/>
        <end position="112"/>
    </location>
</feature>
<dbReference type="Proteomes" id="UP000016930">
    <property type="component" value="Unassembled WGS sequence"/>
</dbReference>
<evidence type="ECO:0008006" key="4">
    <source>
        <dbReference type="Google" id="ProtNLM"/>
    </source>
</evidence>
<dbReference type="AlphaFoldDB" id="M2QGC6"/>
<dbReference type="HOGENOM" id="CLU_526743_0_0_1"/>
<sequence>MSVNPSTAPMTKGSMHTRKVWRTKANWDNDKNRTDMRTRWEQECIWEQEQKQRREQEREFASERARKRARQRARQRQEQEWNFKHKWERGRALVKQERKRERERKWEQEQDRKRKRNELRKRQRDDTSWGILCYLPCNMRNPDIVLNPGSLPMELWYIVIDHLSDVKVLVSLGRTCKLLLCISKKVMLSYGHTSTKEIRQPPDLISIPRQILRQPLAASLIRVCYVTPELFVRFLWRCAGLCPNLSSLRVVGGGPTPIFLPPLRIRDLSLAKRFDYVNDLKLSDCMFWNFCDLLRLICAFPSLCSVSIKNVQWRRLGNPLEYTSIVKHPRIQSLNIDGPRLSHYKMLLALPELHQSVTSLKFNLDEHTTLSYKTCHEVPPIHHQHRSRGSLQTAEICMTYTPTWDQLWASRISEASGTLHSFIDASKTTGVIKIDFVCLEYDRIKPRRRFEVFPGIRVQNDKFIVQLKRPPMPPLDALLCLIKEERTILEVLHASESILYNKRGKVYREWMRSAEKN</sequence>
<evidence type="ECO:0000256" key="1">
    <source>
        <dbReference type="SAM" id="MobiDB-lite"/>
    </source>
</evidence>
<accession>M2QGC6</accession>
<evidence type="ECO:0000313" key="3">
    <source>
        <dbReference type="Proteomes" id="UP000016930"/>
    </source>
</evidence>
<name>M2QGC6_CERS8</name>
<feature type="region of interest" description="Disordered" evidence="1">
    <location>
        <begin position="98"/>
        <end position="120"/>
    </location>
</feature>
<evidence type="ECO:0000313" key="2">
    <source>
        <dbReference type="EMBL" id="EMD31080.1"/>
    </source>
</evidence>
<dbReference type="EMBL" id="KB445824">
    <property type="protein sequence ID" value="EMD31080.1"/>
    <property type="molecule type" value="Genomic_DNA"/>
</dbReference>
<keyword evidence="3" id="KW-1185">Reference proteome</keyword>
<proteinExistence type="predicted"/>
<gene>
    <name evidence="2" type="ORF">CERSUDRAFT_127623</name>
</gene>
<feature type="compositionally biased region" description="Basic and acidic residues" evidence="1">
    <location>
        <begin position="49"/>
        <end position="64"/>
    </location>
</feature>
<organism evidence="2 3">
    <name type="scientific">Ceriporiopsis subvermispora (strain B)</name>
    <name type="common">White-rot fungus</name>
    <name type="synonym">Gelatoporia subvermispora</name>
    <dbReference type="NCBI Taxonomy" id="914234"/>
    <lineage>
        <taxon>Eukaryota</taxon>
        <taxon>Fungi</taxon>
        <taxon>Dikarya</taxon>
        <taxon>Basidiomycota</taxon>
        <taxon>Agaricomycotina</taxon>
        <taxon>Agaricomycetes</taxon>
        <taxon>Polyporales</taxon>
        <taxon>Gelatoporiaceae</taxon>
        <taxon>Gelatoporia</taxon>
    </lineage>
</organism>
<feature type="region of interest" description="Disordered" evidence="1">
    <location>
        <begin position="49"/>
        <end position="77"/>
    </location>
</feature>
<protein>
    <recommendedName>
        <fullName evidence="4">F-box domain-containing protein</fullName>
    </recommendedName>
</protein>
<feature type="compositionally biased region" description="Basic residues" evidence="1">
    <location>
        <begin position="65"/>
        <end position="74"/>
    </location>
</feature>
<feature type="region of interest" description="Disordered" evidence="1">
    <location>
        <begin position="1"/>
        <end position="33"/>
    </location>
</feature>